<dbReference type="Pfam" id="PF00107">
    <property type="entry name" value="ADH_zinc_N"/>
    <property type="match status" value="1"/>
</dbReference>
<evidence type="ECO:0000259" key="1">
    <source>
        <dbReference type="SMART" id="SM00829"/>
    </source>
</evidence>
<reference evidence="2" key="1">
    <citation type="submission" date="2022-12" db="EMBL/GenBank/DDBJ databases">
        <authorList>
            <person name="Petersen C."/>
        </authorList>
    </citation>
    <scope>NUCLEOTIDE SEQUENCE</scope>
    <source>
        <strain evidence="2">IBT 29677</strain>
    </source>
</reference>
<keyword evidence="3" id="KW-1185">Reference proteome</keyword>
<dbReference type="InterPro" id="IPR020843">
    <property type="entry name" value="ER"/>
</dbReference>
<dbReference type="GeneID" id="81375101"/>
<dbReference type="InterPro" id="IPR013154">
    <property type="entry name" value="ADH-like_N"/>
</dbReference>
<dbReference type="InterPro" id="IPR013149">
    <property type="entry name" value="ADH-like_C"/>
</dbReference>
<proteinExistence type="predicted"/>
<dbReference type="Gene3D" id="3.40.50.720">
    <property type="entry name" value="NAD(P)-binding Rossmann-like Domain"/>
    <property type="match status" value="1"/>
</dbReference>
<dbReference type="Proteomes" id="UP001147747">
    <property type="component" value="Unassembled WGS sequence"/>
</dbReference>
<dbReference type="GO" id="GO:0016491">
    <property type="term" value="F:oxidoreductase activity"/>
    <property type="evidence" value="ECO:0007669"/>
    <property type="project" value="InterPro"/>
</dbReference>
<dbReference type="Gene3D" id="3.90.180.10">
    <property type="entry name" value="Medium-chain alcohol dehydrogenases, catalytic domain"/>
    <property type="match status" value="1"/>
</dbReference>
<reference evidence="2" key="2">
    <citation type="journal article" date="2023" name="IMA Fungus">
        <title>Comparative genomic study of the Penicillium genus elucidates a diverse pangenome and 15 lateral gene transfer events.</title>
        <authorList>
            <person name="Petersen C."/>
            <person name="Sorensen T."/>
            <person name="Nielsen M.R."/>
            <person name="Sondergaard T.E."/>
            <person name="Sorensen J.L."/>
            <person name="Fitzpatrick D.A."/>
            <person name="Frisvad J.C."/>
            <person name="Nielsen K.L."/>
        </authorList>
    </citation>
    <scope>NUCLEOTIDE SEQUENCE</scope>
    <source>
        <strain evidence="2">IBT 29677</strain>
    </source>
</reference>
<dbReference type="Pfam" id="PF08240">
    <property type="entry name" value="ADH_N"/>
    <property type="match status" value="1"/>
</dbReference>
<dbReference type="SUPFAM" id="SSF50129">
    <property type="entry name" value="GroES-like"/>
    <property type="match status" value="1"/>
</dbReference>
<dbReference type="PANTHER" id="PTHR45033">
    <property type="match status" value="1"/>
</dbReference>
<dbReference type="PANTHER" id="PTHR45033:SF1">
    <property type="entry name" value="OXIDOREDUCTASE (EUROFUNG)"/>
    <property type="match status" value="1"/>
</dbReference>
<dbReference type="AlphaFoldDB" id="A0A9W9SHA5"/>
<feature type="domain" description="Enoyl reductase (ER)" evidence="1">
    <location>
        <begin position="53"/>
        <end position="398"/>
    </location>
</feature>
<dbReference type="CDD" id="cd08276">
    <property type="entry name" value="MDR7"/>
    <property type="match status" value="1"/>
</dbReference>
<dbReference type="RefSeq" id="XP_056482151.1">
    <property type="nucleotide sequence ID" value="XM_056636121.1"/>
</dbReference>
<dbReference type="InterPro" id="IPR011032">
    <property type="entry name" value="GroES-like_sf"/>
</dbReference>
<gene>
    <name evidence="2" type="ORF">N7509_011484</name>
</gene>
<comment type="caution">
    <text evidence="2">The sequence shown here is derived from an EMBL/GenBank/DDBJ whole genome shotgun (WGS) entry which is preliminary data.</text>
</comment>
<dbReference type="OrthoDB" id="3509362at2759"/>
<dbReference type="InterPro" id="IPR052711">
    <property type="entry name" value="Zinc_ADH-like"/>
</dbReference>
<dbReference type="SUPFAM" id="SSF51735">
    <property type="entry name" value="NAD(P)-binding Rossmann-fold domains"/>
    <property type="match status" value="1"/>
</dbReference>
<protein>
    <submittedName>
        <fullName evidence="2">Alcohol dehydrogenase</fullName>
    </submittedName>
</protein>
<accession>A0A9W9SHA5</accession>
<evidence type="ECO:0000313" key="3">
    <source>
        <dbReference type="Proteomes" id="UP001147747"/>
    </source>
</evidence>
<organism evidence="2 3">
    <name type="scientific">Penicillium cosmopolitanum</name>
    <dbReference type="NCBI Taxonomy" id="1131564"/>
    <lineage>
        <taxon>Eukaryota</taxon>
        <taxon>Fungi</taxon>
        <taxon>Dikarya</taxon>
        <taxon>Ascomycota</taxon>
        <taxon>Pezizomycotina</taxon>
        <taxon>Eurotiomycetes</taxon>
        <taxon>Eurotiomycetidae</taxon>
        <taxon>Eurotiales</taxon>
        <taxon>Aspergillaceae</taxon>
        <taxon>Penicillium</taxon>
    </lineage>
</organism>
<evidence type="ECO:0000313" key="2">
    <source>
        <dbReference type="EMBL" id="KAJ5378365.1"/>
    </source>
</evidence>
<sequence>MLGFIYKDGLVSAGNRIFPGVRGGFAIELLIIERKSAFEEMTVPATYSAFRRGQGENTEAIIPSIERTPSLQSSEVLIRIHAVSLNYRDVGMLHGRYPVSVKDQGIPASDCAGEVIAVGSAVSKVSLGDRVSPIFDLRYIDGVDPESKVAQLGGNIDGVLRQYAVFDESVLVHIPPHLSWAEASCITCAGTTAWNALEMNESHEGERSALMLGMLKTRPFDVRKLSGTGGVSLFALLICIGAGIRPIITSSSDKKLQDVTAFGPTGAIDTINYRENPDWEECVAHLTAEKGVDIVLETVGGMSIKKSVNSMSTRGQISWIGFLGGAATRRLCQILGRAFFESRAIQVGSKADQENLCRFLEENHISLKPIIGKTFDFFESPAAFDYLYSGQCLGKVVITVSH</sequence>
<dbReference type="SMART" id="SM00829">
    <property type="entry name" value="PKS_ER"/>
    <property type="match status" value="1"/>
</dbReference>
<name>A0A9W9SHA5_9EURO</name>
<dbReference type="InterPro" id="IPR036291">
    <property type="entry name" value="NAD(P)-bd_dom_sf"/>
</dbReference>
<dbReference type="EMBL" id="JAPZBU010000011">
    <property type="protein sequence ID" value="KAJ5378365.1"/>
    <property type="molecule type" value="Genomic_DNA"/>
</dbReference>